<comment type="caution">
    <text evidence="4">The sequence shown here is derived from an EMBL/GenBank/DDBJ whole genome shotgun (WGS) entry which is preliminary data.</text>
</comment>
<dbReference type="Gene3D" id="3.10.200.10">
    <property type="entry name" value="Alpha carbonic anhydrase"/>
    <property type="match status" value="1"/>
</dbReference>
<accession>A0A1D2NDH0</accession>
<protein>
    <submittedName>
        <fullName evidence="4">Carbonic anhydrase 15</fullName>
    </submittedName>
</protein>
<feature type="domain" description="Alpha-carbonic anhydrase" evidence="3">
    <location>
        <begin position="50"/>
        <end position="398"/>
    </location>
</feature>
<feature type="signal peptide" evidence="2">
    <location>
        <begin position="1"/>
        <end position="28"/>
    </location>
</feature>
<dbReference type="AlphaFoldDB" id="A0A1D2NDH0"/>
<keyword evidence="1" id="KW-0175">Coiled coil</keyword>
<reference evidence="4 5" key="1">
    <citation type="journal article" date="2016" name="Genome Biol. Evol.">
        <title>Gene Family Evolution Reflects Adaptation to Soil Environmental Stressors in the Genome of the Collembolan Orchesella cincta.</title>
        <authorList>
            <person name="Faddeeva-Vakhrusheva A."/>
            <person name="Derks M.F."/>
            <person name="Anvar S.Y."/>
            <person name="Agamennone V."/>
            <person name="Suring W."/>
            <person name="Smit S."/>
            <person name="van Straalen N.M."/>
            <person name="Roelofs D."/>
        </authorList>
    </citation>
    <scope>NUCLEOTIDE SEQUENCE [LARGE SCALE GENOMIC DNA]</scope>
    <source>
        <tissue evidence="4">Mixed pool</tissue>
    </source>
</reference>
<feature type="chain" id="PRO_5008905407" evidence="2">
    <location>
        <begin position="29"/>
        <end position="448"/>
    </location>
</feature>
<evidence type="ECO:0000259" key="3">
    <source>
        <dbReference type="PROSITE" id="PS51144"/>
    </source>
</evidence>
<dbReference type="InterPro" id="IPR001148">
    <property type="entry name" value="CA_dom"/>
</dbReference>
<evidence type="ECO:0000313" key="4">
    <source>
        <dbReference type="EMBL" id="ODN03279.1"/>
    </source>
</evidence>
<dbReference type="InterPro" id="IPR036398">
    <property type="entry name" value="CA_dom_sf"/>
</dbReference>
<evidence type="ECO:0000256" key="2">
    <source>
        <dbReference type="SAM" id="SignalP"/>
    </source>
</evidence>
<dbReference type="SUPFAM" id="SSF51069">
    <property type="entry name" value="Carbonic anhydrase"/>
    <property type="match status" value="1"/>
</dbReference>
<dbReference type="EMBL" id="LJIJ01000079">
    <property type="protein sequence ID" value="ODN03279.1"/>
    <property type="molecule type" value="Genomic_DNA"/>
</dbReference>
<dbReference type="Pfam" id="PF00194">
    <property type="entry name" value="Carb_anhydrase"/>
    <property type="match status" value="1"/>
</dbReference>
<dbReference type="Proteomes" id="UP000094527">
    <property type="component" value="Unassembled WGS sequence"/>
</dbReference>
<keyword evidence="2" id="KW-0732">Signal</keyword>
<evidence type="ECO:0000256" key="1">
    <source>
        <dbReference type="SAM" id="Coils"/>
    </source>
</evidence>
<gene>
    <name evidence="4" type="ORF">Ocin01_03391</name>
</gene>
<sequence length="448" mass="50963">MRISRSGWVTRIFVTWVYMIEHFRSTNADADDSVPEYISQLKTSVKQTIQQESFKGWQTWEARYPTCNSDTNPYLSPIEINSKKAIRLNTARAIIVSSEGLAPENCLFLSSVYTTNYMEIDAGVIKIISKIELLLLLYETGLILRLNVVVNIIVAPACQDFLSYISGAGEGAREYRYFKRALFYFTTSPVETPQQSLHTIDGKQFDMEIVMEFAESSGENSTLIHLMVEALSPEETSANVAFELLEFAVSDLKEEIAHPKGTNKDRKTQLKKLEESCLKAEKEYFGATENKDKEKEYFKACSTLVEARTTPINYVPISSPFQISWLFPLSGGYYLYNGSRSIPDCEPVQHSIVFEKPLQITTDQLAVFQSIPSRSGANVDQMIPALRSAEDRKVWYVNKEVYYRQTDGLRLPSEPRPDIISSENRGGHLEFRITIYCTFSMVLIALYL</sequence>
<proteinExistence type="predicted"/>
<keyword evidence="5" id="KW-1185">Reference proteome</keyword>
<dbReference type="PROSITE" id="PS51144">
    <property type="entry name" value="ALPHA_CA_2"/>
    <property type="match status" value="1"/>
</dbReference>
<name>A0A1D2NDH0_ORCCI</name>
<organism evidence="4 5">
    <name type="scientific">Orchesella cincta</name>
    <name type="common">Springtail</name>
    <name type="synonym">Podura cincta</name>
    <dbReference type="NCBI Taxonomy" id="48709"/>
    <lineage>
        <taxon>Eukaryota</taxon>
        <taxon>Metazoa</taxon>
        <taxon>Ecdysozoa</taxon>
        <taxon>Arthropoda</taxon>
        <taxon>Hexapoda</taxon>
        <taxon>Collembola</taxon>
        <taxon>Entomobryomorpha</taxon>
        <taxon>Entomobryoidea</taxon>
        <taxon>Orchesellidae</taxon>
        <taxon>Orchesellinae</taxon>
        <taxon>Orchesella</taxon>
    </lineage>
</organism>
<evidence type="ECO:0000313" key="5">
    <source>
        <dbReference type="Proteomes" id="UP000094527"/>
    </source>
</evidence>
<feature type="coiled-coil region" evidence="1">
    <location>
        <begin position="263"/>
        <end position="290"/>
    </location>
</feature>